<protein>
    <submittedName>
        <fullName evidence="2">Uncharacterized protein</fullName>
    </submittedName>
</protein>
<organism evidence="2 3">
    <name type="scientific">Malus domestica</name>
    <name type="common">Apple</name>
    <name type="synonym">Pyrus malus</name>
    <dbReference type="NCBI Taxonomy" id="3750"/>
    <lineage>
        <taxon>Eukaryota</taxon>
        <taxon>Viridiplantae</taxon>
        <taxon>Streptophyta</taxon>
        <taxon>Embryophyta</taxon>
        <taxon>Tracheophyta</taxon>
        <taxon>Spermatophyta</taxon>
        <taxon>Magnoliopsida</taxon>
        <taxon>eudicotyledons</taxon>
        <taxon>Gunneridae</taxon>
        <taxon>Pentapetalae</taxon>
        <taxon>rosids</taxon>
        <taxon>fabids</taxon>
        <taxon>Rosales</taxon>
        <taxon>Rosaceae</taxon>
        <taxon>Amygdaloideae</taxon>
        <taxon>Maleae</taxon>
        <taxon>Malus</taxon>
    </lineage>
</organism>
<comment type="caution">
    <text evidence="2">The sequence shown here is derived from an EMBL/GenBank/DDBJ whole genome shotgun (WGS) entry which is preliminary data.</text>
</comment>
<keyword evidence="3" id="KW-1185">Reference proteome</keyword>
<reference evidence="2 3" key="1">
    <citation type="submission" date="2018-10" db="EMBL/GenBank/DDBJ databases">
        <title>A high-quality apple genome assembly.</title>
        <authorList>
            <person name="Hu J."/>
        </authorList>
    </citation>
    <scope>NUCLEOTIDE SEQUENCE [LARGE SCALE GENOMIC DNA]</scope>
    <source>
        <strain evidence="3">cv. HFTH1</strain>
        <tissue evidence="2">Young leaf</tissue>
    </source>
</reference>
<evidence type="ECO:0000313" key="3">
    <source>
        <dbReference type="Proteomes" id="UP000290289"/>
    </source>
</evidence>
<sequence length="167" mass="18745">MSKFRLKSEPCGMKLLGSSSIVSPMKPRAQVAMLAGYDEQYGSFRCVCGVSSREIGELRDTMFGLQLEKENDILDQFVKVNELERALELQRKELKAKKLKFKKLICKISKEIGACLQLAVNQLHVGTSSSYSKRQLAYCSLNNGHRVTLLLVLLICFSLQILTLNLA</sequence>
<keyword evidence="1" id="KW-1133">Transmembrane helix</keyword>
<proteinExistence type="predicted"/>
<feature type="transmembrane region" description="Helical" evidence="1">
    <location>
        <begin position="147"/>
        <end position="166"/>
    </location>
</feature>
<accession>A0A498HYI2</accession>
<dbReference type="EMBL" id="RDQH01000341">
    <property type="protein sequence ID" value="RXH75689.1"/>
    <property type="molecule type" value="Genomic_DNA"/>
</dbReference>
<gene>
    <name evidence="2" type="ORF">DVH24_039388</name>
</gene>
<dbReference type="Proteomes" id="UP000290289">
    <property type="component" value="Chromosome 15"/>
</dbReference>
<evidence type="ECO:0000256" key="1">
    <source>
        <dbReference type="SAM" id="Phobius"/>
    </source>
</evidence>
<name>A0A498HYI2_MALDO</name>
<keyword evidence="1" id="KW-0812">Transmembrane</keyword>
<dbReference type="AlphaFoldDB" id="A0A498HYI2"/>
<evidence type="ECO:0000313" key="2">
    <source>
        <dbReference type="EMBL" id="RXH75689.1"/>
    </source>
</evidence>
<keyword evidence="1" id="KW-0472">Membrane</keyword>